<dbReference type="EMBL" id="VGLS01000053">
    <property type="protein sequence ID" value="MBM3222775.1"/>
    <property type="molecule type" value="Genomic_DNA"/>
</dbReference>
<protein>
    <submittedName>
        <fullName evidence="9">ABC transporter permease</fullName>
    </submittedName>
</protein>
<dbReference type="PANTHER" id="PTHR43163:SF6">
    <property type="entry name" value="DIPEPTIDE TRANSPORT SYSTEM PERMEASE PROTEIN DPPB-RELATED"/>
    <property type="match status" value="1"/>
</dbReference>
<keyword evidence="4 7" id="KW-0812">Transmembrane</keyword>
<comment type="subcellular location">
    <subcellularLocation>
        <location evidence="1 7">Cell membrane</location>
        <topology evidence="1 7">Multi-pass membrane protein</topology>
    </subcellularLocation>
</comment>
<evidence type="ECO:0000256" key="5">
    <source>
        <dbReference type="ARBA" id="ARBA00022989"/>
    </source>
</evidence>
<dbReference type="GO" id="GO:0005886">
    <property type="term" value="C:plasma membrane"/>
    <property type="evidence" value="ECO:0007669"/>
    <property type="project" value="UniProtKB-SubCell"/>
</dbReference>
<feature type="transmembrane region" description="Helical" evidence="7">
    <location>
        <begin position="137"/>
        <end position="164"/>
    </location>
</feature>
<feature type="transmembrane region" description="Helical" evidence="7">
    <location>
        <begin position="12"/>
        <end position="30"/>
    </location>
</feature>
<evidence type="ECO:0000256" key="2">
    <source>
        <dbReference type="ARBA" id="ARBA00022448"/>
    </source>
</evidence>
<name>A0A937W030_UNCTE</name>
<organism evidence="9 10">
    <name type="scientific">Tectimicrobiota bacterium</name>
    <dbReference type="NCBI Taxonomy" id="2528274"/>
    <lineage>
        <taxon>Bacteria</taxon>
        <taxon>Pseudomonadati</taxon>
        <taxon>Nitrospinota/Tectimicrobiota group</taxon>
        <taxon>Candidatus Tectimicrobiota</taxon>
    </lineage>
</organism>
<evidence type="ECO:0000256" key="6">
    <source>
        <dbReference type="ARBA" id="ARBA00023136"/>
    </source>
</evidence>
<dbReference type="InterPro" id="IPR035906">
    <property type="entry name" value="MetI-like_sf"/>
</dbReference>
<dbReference type="Pfam" id="PF19300">
    <property type="entry name" value="BPD_transp_1_N"/>
    <property type="match status" value="1"/>
</dbReference>
<accession>A0A937W030</accession>
<dbReference type="Gene3D" id="1.10.3720.10">
    <property type="entry name" value="MetI-like"/>
    <property type="match status" value="1"/>
</dbReference>
<feature type="non-terminal residue" evidence="9">
    <location>
        <position position="302"/>
    </location>
</feature>
<dbReference type="SUPFAM" id="SSF161098">
    <property type="entry name" value="MetI-like"/>
    <property type="match status" value="1"/>
</dbReference>
<dbReference type="InterPro" id="IPR000515">
    <property type="entry name" value="MetI-like"/>
</dbReference>
<evidence type="ECO:0000256" key="4">
    <source>
        <dbReference type="ARBA" id="ARBA00022692"/>
    </source>
</evidence>
<feature type="transmembrane region" description="Helical" evidence="7">
    <location>
        <begin position="284"/>
        <end position="301"/>
    </location>
</feature>
<evidence type="ECO:0000313" key="9">
    <source>
        <dbReference type="EMBL" id="MBM3222775.1"/>
    </source>
</evidence>
<keyword evidence="2 7" id="KW-0813">Transport</keyword>
<dbReference type="CDD" id="cd06261">
    <property type="entry name" value="TM_PBP2"/>
    <property type="match status" value="1"/>
</dbReference>
<evidence type="ECO:0000313" key="10">
    <source>
        <dbReference type="Proteomes" id="UP000712673"/>
    </source>
</evidence>
<reference evidence="9" key="1">
    <citation type="submission" date="2019-03" db="EMBL/GenBank/DDBJ databases">
        <title>Lake Tanganyika Metagenome-Assembled Genomes (MAGs).</title>
        <authorList>
            <person name="Tran P."/>
        </authorList>
    </citation>
    <scope>NUCLEOTIDE SEQUENCE</scope>
    <source>
        <strain evidence="9">K_DeepCast_65m_m2_066</strain>
    </source>
</reference>
<evidence type="ECO:0000259" key="8">
    <source>
        <dbReference type="PROSITE" id="PS50928"/>
    </source>
</evidence>
<evidence type="ECO:0000256" key="3">
    <source>
        <dbReference type="ARBA" id="ARBA00022475"/>
    </source>
</evidence>
<keyword evidence="3" id="KW-1003">Cell membrane</keyword>
<dbReference type="GO" id="GO:0055085">
    <property type="term" value="P:transmembrane transport"/>
    <property type="evidence" value="ECO:0007669"/>
    <property type="project" value="InterPro"/>
</dbReference>
<keyword evidence="6 7" id="KW-0472">Membrane</keyword>
<gene>
    <name evidence="9" type="ORF">FJZ47_03085</name>
</gene>
<dbReference type="AlphaFoldDB" id="A0A937W030"/>
<evidence type="ECO:0000256" key="1">
    <source>
        <dbReference type="ARBA" id="ARBA00004651"/>
    </source>
</evidence>
<feature type="transmembrane region" description="Helical" evidence="7">
    <location>
        <begin position="184"/>
        <end position="203"/>
    </location>
</feature>
<feature type="domain" description="ABC transmembrane type-1" evidence="8">
    <location>
        <begin position="98"/>
        <end position="302"/>
    </location>
</feature>
<evidence type="ECO:0000256" key="7">
    <source>
        <dbReference type="RuleBase" id="RU363032"/>
    </source>
</evidence>
<dbReference type="InterPro" id="IPR045621">
    <property type="entry name" value="BPD_transp_1_N"/>
</dbReference>
<sequence length="302" mass="33351">MLRYTTYRILQLIPVWLLLSVFVFAIVHALPGDAIDALVPPDAAGNPETRAALEKELGLDQPIYIQYAKWLGRIVLYGDFGRSITTRRTIGVEIFQRLPATIFLAVSAVSVSLLIAIPLGTIAAVRRRTFVDYAATATALTGLSIPEFWFAILCVLFFALYLGWLPASEYYSPFQNFGLSLQHLLLPATALGIRLAAITTRLTRSAMLDEIRKEYVDTARAVGLPERRVIYQYTLRNALIPTVTVAGLQFARLLGGTVVIETIFSWPGVGLTLYEAIMGRDYPMVQAAVLILATAFVLVNLL</sequence>
<dbReference type="PROSITE" id="PS50928">
    <property type="entry name" value="ABC_TM1"/>
    <property type="match status" value="1"/>
</dbReference>
<dbReference type="PANTHER" id="PTHR43163">
    <property type="entry name" value="DIPEPTIDE TRANSPORT SYSTEM PERMEASE PROTEIN DPPB-RELATED"/>
    <property type="match status" value="1"/>
</dbReference>
<proteinExistence type="inferred from homology"/>
<dbReference type="Pfam" id="PF00528">
    <property type="entry name" value="BPD_transp_1"/>
    <property type="match status" value="1"/>
</dbReference>
<dbReference type="Proteomes" id="UP000712673">
    <property type="component" value="Unassembled WGS sequence"/>
</dbReference>
<comment type="caution">
    <text evidence="9">The sequence shown here is derived from an EMBL/GenBank/DDBJ whole genome shotgun (WGS) entry which is preliminary data.</text>
</comment>
<feature type="transmembrane region" description="Helical" evidence="7">
    <location>
        <begin position="102"/>
        <end position="125"/>
    </location>
</feature>
<comment type="similarity">
    <text evidence="7">Belongs to the binding-protein-dependent transport system permease family.</text>
</comment>
<keyword evidence="5 7" id="KW-1133">Transmembrane helix</keyword>
<feature type="transmembrane region" description="Helical" evidence="7">
    <location>
        <begin position="238"/>
        <end position="264"/>
    </location>
</feature>